<evidence type="ECO:0000256" key="2">
    <source>
        <dbReference type="ARBA" id="ARBA00010846"/>
    </source>
</evidence>
<dbReference type="EMBL" id="BQKI01000097">
    <property type="protein sequence ID" value="GJN39066.1"/>
    <property type="molecule type" value="Genomic_DNA"/>
</dbReference>
<comment type="similarity">
    <text evidence="2">Belongs to the Tdpoz family.</text>
</comment>
<name>A0AAV5FW98_ELECO</name>
<feature type="compositionally biased region" description="Low complexity" evidence="3">
    <location>
        <begin position="94"/>
        <end position="112"/>
    </location>
</feature>
<evidence type="ECO:0000259" key="4">
    <source>
        <dbReference type="PROSITE" id="PS50097"/>
    </source>
</evidence>
<sequence length="310" mass="34182">MPDACINLTEAARSVQTFRINAFTATKDMGPWYTASRVWPVGGLDWQVEFQPNKRLPGGYLSRDDDWIKFCVTLISDASQVAGSFTCFLVDQSTTPRHSSQSSRRSWSNAKSPCRRVRAAARSDLQKHLGELLRSQTATDITFLVAGESFPAHRCVLAARSPVFMAGLFGDMKENASPTVLIDDMDAQAFKAMLCYIYTDTLPDELEEEQATLMAQHLLDAADRYGMERLKALCVDKVCQGISAETVATTLALADQHGCSRLKDRYMEFILSTPASLCAVAATEGYKHLEASCPYVLTDLLKLAAAQGRK</sequence>
<reference evidence="5" key="2">
    <citation type="submission" date="2021-12" db="EMBL/GenBank/DDBJ databases">
        <title>Resequencing data analysis of finger millet.</title>
        <authorList>
            <person name="Hatakeyama M."/>
            <person name="Aluri S."/>
            <person name="Balachadran M.T."/>
            <person name="Sivarajan S.R."/>
            <person name="Poveda L."/>
            <person name="Shimizu-Inatsugi R."/>
            <person name="Schlapbach R."/>
            <person name="Sreeman S.M."/>
            <person name="Shimizu K.K."/>
        </authorList>
    </citation>
    <scope>NUCLEOTIDE SEQUENCE</scope>
</reference>
<dbReference type="InterPro" id="IPR000210">
    <property type="entry name" value="BTB/POZ_dom"/>
</dbReference>
<feature type="region of interest" description="Disordered" evidence="3">
    <location>
        <begin position="94"/>
        <end position="114"/>
    </location>
</feature>
<reference evidence="5" key="1">
    <citation type="journal article" date="2018" name="DNA Res.">
        <title>Multiple hybrid de novo genome assembly of finger millet, an orphan allotetraploid crop.</title>
        <authorList>
            <person name="Hatakeyama M."/>
            <person name="Aluri S."/>
            <person name="Balachadran M.T."/>
            <person name="Sivarajan S.R."/>
            <person name="Patrignani A."/>
            <person name="Gruter S."/>
            <person name="Poveda L."/>
            <person name="Shimizu-Inatsugi R."/>
            <person name="Baeten J."/>
            <person name="Francoijs K.J."/>
            <person name="Nataraja K.N."/>
            <person name="Reddy Y.A.N."/>
            <person name="Phadnis S."/>
            <person name="Ravikumar R.L."/>
            <person name="Schlapbach R."/>
            <person name="Sreeman S.M."/>
            <person name="Shimizu K.K."/>
        </authorList>
    </citation>
    <scope>NUCLEOTIDE SEQUENCE</scope>
</reference>
<dbReference type="GO" id="GO:0016567">
    <property type="term" value="P:protein ubiquitination"/>
    <property type="evidence" value="ECO:0007669"/>
    <property type="project" value="InterPro"/>
</dbReference>
<dbReference type="SUPFAM" id="SSF49599">
    <property type="entry name" value="TRAF domain-like"/>
    <property type="match status" value="1"/>
</dbReference>
<dbReference type="AlphaFoldDB" id="A0AAV5FW98"/>
<evidence type="ECO:0000313" key="6">
    <source>
        <dbReference type="Proteomes" id="UP001054889"/>
    </source>
</evidence>
<dbReference type="PANTHER" id="PTHR26379">
    <property type="entry name" value="BTB/POZ AND MATH DOMAIN-CONTAINING PROTEIN 1"/>
    <property type="match status" value="1"/>
</dbReference>
<dbReference type="InterPro" id="IPR008974">
    <property type="entry name" value="TRAF-like"/>
</dbReference>
<dbReference type="Gene3D" id="2.60.210.10">
    <property type="entry name" value="Apoptosis, Tumor Necrosis Factor Receptor Associated Protein 2, Chain A"/>
    <property type="match status" value="1"/>
</dbReference>
<comment type="pathway">
    <text evidence="1">Protein modification; protein ubiquitination.</text>
</comment>
<dbReference type="Gene3D" id="3.30.710.10">
    <property type="entry name" value="Potassium Channel Kv1.1, Chain A"/>
    <property type="match status" value="1"/>
</dbReference>
<dbReference type="Pfam" id="PF24570">
    <property type="entry name" value="BACK_BPM_SPOP"/>
    <property type="match status" value="1"/>
</dbReference>
<dbReference type="Pfam" id="PF00651">
    <property type="entry name" value="BTB"/>
    <property type="match status" value="1"/>
</dbReference>
<dbReference type="Gene3D" id="1.25.40.420">
    <property type="match status" value="1"/>
</dbReference>
<gene>
    <name evidence="5" type="primary">gb28160</name>
    <name evidence="5" type="ORF">PR202_gb28160</name>
</gene>
<feature type="domain" description="BTB" evidence="4">
    <location>
        <begin position="139"/>
        <end position="206"/>
    </location>
</feature>
<evidence type="ECO:0000256" key="3">
    <source>
        <dbReference type="SAM" id="MobiDB-lite"/>
    </source>
</evidence>
<dbReference type="InterPro" id="IPR056423">
    <property type="entry name" value="BACK_BPM_SPOP"/>
</dbReference>
<dbReference type="SMART" id="SM00225">
    <property type="entry name" value="BTB"/>
    <property type="match status" value="1"/>
</dbReference>
<dbReference type="Proteomes" id="UP001054889">
    <property type="component" value="Unassembled WGS sequence"/>
</dbReference>
<dbReference type="PROSITE" id="PS50097">
    <property type="entry name" value="BTB"/>
    <property type="match status" value="1"/>
</dbReference>
<keyword evidence="6" id="KW-1185">Reference proteome</keyword>
<dbReference type="InterPro" id="IPR045005">
    <property type="entry name" value="BPM1-6"/>
</dbReference>
<dbReference type="PANTHER" id="PTHR26379:SF314">
    <property type="entry name" value="OS06G0668300 PROTEIN"/>
    <property type="match status" value="1"/>
</dbReference>
<comment type="caution">
    <text evidence="5">The sequence shown here is derived from an EMBL/GenBank/DDBJ whole genome shotgun (WGS) entry which is preliminary data.</text>
</comment>
<accession>A0AAV5FW98</accession>
<dbReference type="SUPFAM" id="SSF54695">
    <property type="entry name" value="POZ domain"/>
    <property type="match status" value="1"/>
</dbReference>
<proteinExistence type="inferred from homology"/>
<protein>
    <recommendedName>
        <fullName evidence="4">BTB domain-containing protein</fullName>
    </recommendedName>
</protein>
<organism evidence="5 6">
    <name type="scientific">Eleusine coracana subsp. coracana</name>
    <dbReference type="NCBI Taxonomy" id="191504"/>
    <lineage>
        <taxon>Eukaryota</taxon>
        <taxon>Viridiplantae</taxon>
        <taxon>Streptophyta</taxon>
        <taxon>Embryophyta</taxon>
        <taxon>Tracheophyta</taxon>
        <taxon>Spermatophyta</taxon>
        <taxon>Magnoliopsida</taxon>
        <taxon>Liliopsida</taxon>
        <taxon>Poales</taxon>
        <taxon>Poaceae</taxon>
        <taxon>PACMAD clade</taxon>
        <taxon>Chloridoideae</taxon>
        <taxon>Cynodonteae</taxon>
        <taxon>Eleusininae</taxon>
        <taxon>Eleusine</taxon>
    </lineage>
</organism>
<dbReference type="InterPro" id="IPR011333">
    <property type="entry name" value="SKP1/BTB/POZ_sf"/>
</dbReference>
<evidence type="ECO:0000313" key="5">
    <source>
        <dbReference type="EMBL" id="GJN39066.1"/>
    </source>
</evidence>
<evidence type="ECO:0000256" key="1">
    <source>
        <dbReference type="ARBA" id="ARBA00004906"/>
    </source>
</evidence>